<evidence type="ECO:0000313" key="2">
    <source>
        <dbReference type="Proteomes" id="UP000311605"/>
    </source>
</evidence>
<accession>A0A5C4XT76</accession>
<dbReference type="Gene3D" id="3.20.20.370">
    <property type="entry name" value="Glycoside hydrolase/deacetylase"/>
    <property type="match status" value="1"/>
</dbReference>
<dbReference type="SUPFAM" id="SSF88713">
    <property type="entry name" value="Glycoside hydrolase/deacetylase"/>
    <property type="match status" value="1"/>
</dbReference>
<reference evidence="1 2" key="1">
    <citation type="submission" date="2019-06" db="EMBL/GenBank/DDBJ databases">
        <title>The draft genome of Rhizobium smilacinae PTYR-5.</title>
        <authorList>
            <person name="Liu L."/>
            <person name="Li L."/>
            <person name="Zhang X."/>
        </authorList>
    </citation>
    <scope>NUCLEOTIDE SEQUENCE [LARGE SCALE GENOMIC DNA]</scope>
    <source>
        <strain evidence="1 2">PTYR-5</strain>
    </source>
</reference>
<dbReference type="InterPro" id="IPR011330">
    <property type="entry name" value="Glyco_hydro/deAcase_b/a-brl"/>
</dbReference>
<dbReference type="GO" id="GO:0005975">
    <property type="term" value="P:carbohydrate metabolic process"/>
    <property type="evidence" value="ECO:0007669"/>
    <property type="project" value="InterPro"/>
</dbReference>
<protein>
    <submittedName>
        <fullName evidence="1">Polysaccharide deacetylase</fullName>
    </submittedName>
</protein>
<dbReference type="OrthoDB" id="6086702at2"/>
<dbReference type="EMBL" id="VDMN01000001">
    <property type="protein sequence ID" value="TNM66498.1"/>
    <property type="molecule type" value="Genomic_DNA"/>
</dbReference>
<dbReference type="RefSeq" id="WP_139675891.1">
    <property type="nucleotide sequence ID" value="NZ_VDMN01000001.1"/>
</dbReference>
<gene>
    <name evidence="1" type="ORF">FHP24_09960</name>
</gene>
<dbReference type="AlphaFoldDB" id="A0A5C4XT76"/>
<organism evidence="1 2">
    <name type="scientific">Aliirhizobium smilacinae</name>
    <dbReference type="NCBI Taxonomy" id="1395944"/>
    <lineage>
        <taxon>Bacteria</taxon>
        <taxon>Pseudomonadati</taxon>
        <taxon>Pseudomonadota</taxon>
        <taxon>Alphaproteobacteria</taxon>
        <taxon>Hyphomicrobiales</taxon>
        <taxon>Rhizobiaceae</taxon>
        <taxon>Aliirhizobium</taxon>
    </lineage>
</organism>
<evidence type="ECO:0000313" key="1">
    <source>
        <dbReference type="EMBL" id="TNM66498.1"/>
    </source>
</evidence>
<sequence>MSRSQFIGMLDAYARTDRTVQLWLRDDDAIEPTEALSRLLGLSEGWDAPLTIAAIPAHATAALAGLLRQLPLISVAVHGWDHLNHAPTSEKKQELGLHRGEAVVLSRLAEGLERIRALFGDRAVPLLVPPWNRIAPALVGHLTSLGYEALSVFGPERKEAPLRLVNTHVDIIDWKGTRGGRAMDILYAEAAARLEASETLKTSLGILTHHLVHDEAAWDFLDDFFDLTANHPACRWVAVRELMNIP</sequence>
<dbReference type="InterPro" id="IPR049591">
    <property type="entry name" value="CE4_u4-like"/>
</dbReference>
<dbReference type="Proteomes" id="UP000311605">
    <property type="component" value="Unassembled WGS sequence"/>
</dbReference>
<name>A0A5C4XT76_9HYPH</name>
<proteinExistence type="predicted"/>
<comment type="caution">
    <text evidence="1">The sequence shown here is derived from an EMBL/GenBank/DDBJ whole genome shotgun (WGS) entry which is preliminary data.</text>
</comment>
<keyword evidence="2" id="KW-1185">Reference proteome</keyword>
<dbReference type="CDD" id="cd10928">
    <property type="entry name" value="CE4_u4"/>
    <property type="match status" value="1"/>
</dbReference>